<name>A0A5N7CWR3_9EURO</name>
<dbReference type="EMBL" id="ML736870">
    <property type="protein sequence ID" value="KAE8398018.1"/>
    <property type="molecule type" value="Genomic_DNA"/>
</dbReference>
<gene>
    <name evidence="2" type="ORF">BDV37DRAFT_288930</name>
</gene>
<dbReference type="InterPro" id="IPR022198">
    <property type="entry name" value="DUF3723"/>
</dbReference>
<evidence type="ECO:0000313" key="3">
    <source>
        <dbReference type="Proteomes" id="UP000325579"/>
    </source>
</evidence>
<dbReference type="OrthoDB" id="4227485at2759"/>
<sequence length="741" mass="84749">MATNSLSKLSLENPASIKLPPKCTICCFQGQHRLSAAAEWLNPNKQWWILYLYDATKLTPAARRKLRESKASAQEFCDGDIFRSSPSECRDFKEIYQPKIDHYPAFRESLDNLLQFPAFWSPWLMGLYLSSLKIPEELASYLSYIYFTWVSLTCNQLHLLDTEIVEQLKGRCPSLSKADRLHINRVFNQDAALSFCSDTWLRSELRQAALEYTGIIPSLRIFLENIKYIRPMVYVIKRLLPPKFSGTIRQTMHRFYVRLQNNRFPIQIAESCVEERPHPNDGYGFWSAYRQVFLFAMRHFYGLSDSPPLGHNRYARLGQLPNSENLWMQFKELTRTVGFILPGSRISTRPVQYSPEFTAIYNLLTRLRPPRDFEYDPSVLIQCSTQVVGVLQNIKQGRTQEQRPALVTDVQERWSLDRRCGMTDIGSFFFDQDYLFLQHIYYPQSTMQGQDLSKFAVKRDIFMSFVPEFLDDLGMTEPVSNHSVNLEPEAEAPLSKETVGTGSMTIAVHDDTEISEDPLMPATNRSPTEQTRDMSPLQLHVLLSLTNDVGSVNALVPVNQVPEPSHQELVPFDKARRSTEAETQASSSLTSSALSFIKWQTLDACTYSTTLSPGEFQSLLRGQARENVPYGTFYHVDTREILCLLCSSANKFPDLLPEIGKFWCAKATEVREAGETLKLLLVEDVVSLLKRGPDVFFMGYWGSGYNSGLLNMDKDGGTTEHLVLPRFDSVGKRWELISWAE</sequence>
<accession>A0A5N7CWR3</accession>
<protein>
    <submittedName>
        <fullName evidence="2">Uncharacterized protein</fullName>
    </submittedName>
</protein>
<reference evidence="2 3" key="1">
    <citation type="submission" date="2019-04" db="EMBL/GenBank/DDBJ databases">
        <authorList>
            <consortium name="DOE Joint Genome Institute"/>
            <person name="Mondo S."/>
            <person name="Kjaerbolling I."/>
            <person name="Vesth T."/>
            <person name="Frisvad J.C."/>
            <person name="Nybo J.L."/>
            <person name="Theobald S."/>
            <person name="Kildgaard S."/>
            <person name="Isbrandt T."/>
            <person name="Kuo A."/>
            <person name="Sato A."/>
            <person name="Lyhne E.K."/>
            <person name="Kogle M.E."/>
            <person name="Wiebenga A."/>
            <person name="Kun R.S."/>
            <person name="Lubbers R.J."/>
            <person name="Makela M.R."/>
            <person name="Barry K."/>
            <person name="Chovatia M."/>
            <person name="Clum A."/>
            <person name="Daum C."/>
            <person name="Haridas S."/>
            <person name="He G."/>
            <person name="LaButti K."/>
            <person name="Lipzen A."/>
            <person name="Riley R."/>
            <person name="Salamov A."/>
            <person name="Simmons B.A."/>
            <person name="Magnuson J.K."/>
            <person name="Henrissat B."/>
            <person name="Mortensen U.H."/>
            <person name="Larsen T.O."/>
            <person name="Devries R.P."/>
            <person name="Grigoriev I.V."/>
            <person name="Machida M."/>
            <person name="Baker S.E."/>
            <person name="Andersen M.R."/>
            <person name="Cantor M.N."/>
            <person name="Hua S.X."/>
        </authorList>
    </citation>
    <scope>NUCLEOTIDE SEQUENCE [LARGE SCALE GENOMIC DNA]</scope>
    <source>
        <strain evidence="2 3">CBS 119388</strain>
    </source>
</reference>
<feature type="region of interest" description="Disordered" evidence="1">
    <location>
        <begin position="510"/>
        <end position="533"/>
    </location>
</feature>
<dbReference type="Pfam" id="PF12520">
    <property type="entry name" value="DUF3723"/>
    <property type="match status" value="1"/>
</dbReference>
<dbReference type="GeneID" id="43673044"/>
<evidence type="ECO:0000256" key="1">
    <source>
        <dbReference type="SAM" id="MobiDB-lite"/>
    </source>
</evidence>
<dbReference type="Proteomes" id="UP000325579">
    <property type="component" value="Unassembled WGS sequence"/>
</dbReference>
<keyword evidence="3" id="KW-1185">Reference proteome</keyword>
<accession>A0A5N6HNI2</accession>
<dbReference type="AlphaFoldDB" id="A0A5N7CWR3"/>
<dbReference type="RefSeq" id="XP_031935337.1">
    <property type="nucleotide sequence ID" value="XM_032088353.1"/>
</dbReference>
<evidence type="ECO:0000313" key="2">
    <source>
        <dbReference type="EMBL" id="KAE8398018.1"/>
    </source>
</evidence>
<organism evidence="2 3">
    <name type="scientific">Aspergillus pseudonomiae</name>
    <dbReference type="NCBI Taxonomy" id="1506151"/>
    <lineage>
        <taxon>Eukaryota</taxon>
        <taxon>Fungi</taxon>
        <taxon>Dikarya</taxon>
        <taxon>Ascomycota</taxon>
        <taxon>Pezizomycotina</taxon>
        <taxon>Eurotiomycetes</taxon>
        <taxon>Eurotiomycetidae</taxon>
        <taxon>Eurotiales</taxon>
        <taxon>Aspergillaceae</taxon>
        <taxon>Aspergillus</taxon>
        <taxon>Aspergillus subgen. Circumdati</taxon>
    </lineage>
</organism>
<proteinExistence type="predicted"/>